<dbReference type="EMBL" id="JBBPBN010000008">
    <property type="protein sequence ID" value="KAK9033428.1"/>
    <property type="molecule type" value="Genomic_DNA"/>
</dbReference>
<organism evidence="2 3">
    <name type="scientific">Hibiscus sabdariffa</name>
    <name type="common">roselle</name>
    <dbReference type="NCBI Taxonomy" id="183260"/>
    <lineage>
        <taxon>Eukaryota</taxon>
        <taxon>Viridiplantae</taxon>
        <taxon>Streptophyta</taxon>
        <taxon>Embryophyta</taxon>
        <taxon>Tracheophyta</taxon>
        <taxon>Spermatophyta</taxon>
        <taxon>Magnoliopsida</taxon>
        <taxon>eudicotyledons</taxon>
        <taxon>Gunneridae</taxon>
        <taxon>Pentapetalae</taxon>
        <taxon>rosids</taxon>
        <taxon>malvids</taxon>
        <taxon>Malvales</taxon>
        <taxon>Malvaceae</taxon>
        <taxon>Malvoideae</taxon>
        <taxon>Hibiscus</taxon>
    </lineage>
</organism>
<reference evidence="2 3" key="1">
    <citation type="journal article" date="2024" name="G3 (Bethesda)">
        <title>Genome assembly of Hibiscus sabdariffa L. provides insights into metabolisms of medicinal natural products.</title>
        <authorList>
            <person name="Kim T."/>
        </authorList>
    </citation>
    <scope>NUCLEOTIDE SEQUENCE [LARGE SCALE GENOMIC DNA]</scope>
    <source>
        <strain evidence="2">TK-2024</strain>
        <tissue evidence="2">Old leaves</tissue>
    </source>
</reference>
<comment type="caution">
    <text evidence="2">The sequence shown here is derived from an EMBL/GenBank/DDBJ whole genome shotgun (WGS) entry which is preliminary data.</text>
</comment>
<dbReference type="InterPro" id="IPR046796">
    <property type="entry name" value="Transposase_32_dom"/>
</dbReference>
<sequence length="204" mass="23664">MASNSFDSDDSHSGRFDNATARESFYNVVATKNLWEEQAFFFDNKLENYDLEVIIYKRLAELEWFKIGKQLPPANKNRVHEFYAHNPVGENTRVYVRKRWVPADAEAIKNLIDMSNNLPSIHSLIDALEEPDFNVIKDQLWEANTEWNHGRNLGTIPSIKLLPEAKLWNTFVKRNIMPTSHNQTVDKKRLVLINAITACTKFNV</sequence>
<gene>
    <name evidence="2" type="ORF">V6N11_018461</name>
</gene>
<dbReference type="Proteomes" id="UP001396334">
    <property type="component" value="Unassembled WGS sequence"/>
</dbReference>
<feature type="domain" description="Putative plant transposon protein" evidence="1">
    <location>
        <begin position="61"/>
        <end position="204"/>
    </location>
</feature>
<evidence type="ECO:0000313" key="2">
    <source>
        <dbReference type="EMBL" id="KAK9033428.1"/>
    </source>
</evidence>
<protein>
    <recommendedName>
        <fullName evidence="1">Putative plant transposon protein domain-containing protein</fullName>
    </recommendedName>
</protein>
<accession>A0ABR2T8D0</accession>
<evidence type="ECO:0000313" key="3">
    <source>
        <dbReference type="Proteomes" id="UP001396334"/>
    </source>
</evidence>
<proteinExistence type="predicted"/>
<evidence type="ECO:0000259" key="1">
    <source>
        <dbReference type="Pfam" id="PF20167"/>
    </source>
</evidence>
<keyword evidence="3" id="KW-1185">Reference proteome</keyword>
<dbReference type="Pfam" id="PF20167">
    <property type="entry name" value="Transposase_32"/>
    <property type="match status" value="1"/>
</dbReference>
<name>A0ABR2T8D0_9ROSI</name>